<evidence type="ECO:0000256" key="2">
    <source>
        <dbReference type="ARBA" id="ARBA00012729"/>
    </source>
</evidence>
<evidence type="ECO:0000313" key="7">
    <source>
        <dbReference type="Proteomes" id="UP000185770"/>
    </source>
</evidence>
<dbReference type="GO" id="GO:0006032">
    <property type="term" value="P:chitin catabolic process"/>
    <property type="evidence" value="ECO:0007669"/>
    <property type="project" value="UniProtKB-KW"/>
</dbReference>
<keyword evidence="4" id="KW-0624">Polysaccharide degradation</keyword>
<dbReference type="SMART" id="SM00636">
    <property type="entry name" value="Glyco_18"/>
    <property type="match status" value="1"/>
</dbReference>
<reference evidence="6 7" key="1">
    <citation type="submission" date="2016-09" db="EMBL/GenBank/DDBJ databases">
        <title>Serratia marcescens MSU-97 and epiphytic antimycotic-producing bacteria.</title>
        <authorList>
            <person name="Matilla M.A."/>
        </authorList>
    </citation>
    <scope>NUCLEOTIDE SEQUENCE [LARGE SCALE GENOMIC DNA]</scope>
    <source>
        <strain evidence="6 7">MSU-97</strain>
    </source>
</reference>
<proteinExistence type="predicted"/>
<dbReference type="Proteomes" id="UP000185770">
    <property type="component" value="Unassembled WGS sequence"/>
</dbReference>
<evidence type="ECO:0000256" key="1">
    <source>
        <dbReference type="ARBA" id="ARBA00000822"/>
    </source>
</evidence>
<dbReference type="InterPro" id="IPR013783">
    <property type="entry name" value="Ig-like_fold"/>
</dbReference>
<dbReference type="GO" id="GO:0008843">
    <property type="term" value="F:endochitinase activity"/>
    <property type="evidence" value="ECO:0007669"/>
    <property type="project" value="UniProtKB-EC"/>
</dbReference>
<keyword evidence="3" id="KW-0146">Chitin degradation</keyword>
<gene>
    <name evidence="6" type="ORF">BHU62_17720</name>
</gene>
<dbReference type="RefSeq" id="WP_073533256.1">
    <property type="nucleotide sequence ID" value="NZ_MJAO01000019.1"/>
</dbReference>
<dbReference type="PANTHER" id="PTHR11177">
    <property type="entry name" value="CHITINASE"/>
    <property type="match status" value="1"/>
</dbReference>
<dbReference type="InterPro" id="IPR029070">
    <property type="entry name" value="Chitinase_insertion_sf"/>
</dbReference>
<dbReference type="InterPro" id="IPR011583">
    <property type="entry name" value="Chitinase_II/V-like_cat"/>
</dbReference>
<comment type="catalytic activity">
    <reaction evidence="1">
        <text>Random endo-hydrolysis of N-acetyl-beta-D-glucosaminide (1-&gt;4)-beta-linkages in chitin and chitodextrins.</text>
        <dbReference type="EC" id="3.2.1.14"/>
    </reaction>
</comment>
<dbReference type="SUPFAM" id="SSF54556">
    <property type="entry name" value="Chitinase insertion domain"/>
    <property type="match status" value="1"/>
</dbReference>
<dbReference type="GO" id="GO:0008061">
    <property type="term" value="F:chitin binding"/>
    <property type="evidence" value="ECO:0007669"/>
    <property type="project" value="InterPro"/>
</dbReference>
<dbReference type="PANTHER" id="PTHR11177:SF317">
    <property type="entry name" value="CHITINASE 12-RELATED"/>
    <property type="match status" value="1"/>
</dbReference>
<evidence type="ECO:0000256" key="4">
    <source>
        <dbReference type="ARBA" id="ARBA00023326"/>
    </source>
</evidence>
<dbReference type="CDD" id="cd06548">
    <property type="entry name" value="GH18_chitinase"/>
    <property type="match status" value="1"/>
</dbReference>
<dbReference type="InterPro" id="IPR001223">
    <property type="entry name" value="Glyco_hydro18_cat"/>
</dbReference>
<evidence type="ECO:0000259" key="5">
    <source>
        <dbReference type="PROSITE" id="PS51910"/>
    </source>
</evidence>
<dbReference type="OrthoDB" id="9775889at2"/>
<dbReference type="PROSITE" id="PS51910">
    <property type="entry name" value="GH18_2"/>
    <property type="match status" value="1"/>
</dbReference>
<dbReference type="InterPro" id="IPR050314">
    <property type="entry name" value="Glycosyl_Hydrlase_18"/>
</dbReference>
<feature type="domain" description="GH18" evidence="5">
    <location>
        <begin position="50"/>
        <end position="480"/>
    </location>
</feature>
<dbReference type="Gene3D" id="2.60.40.10">
    <property type="entry name" value="Immunoglobulins"/>
    <property type="match status" value="1"/>
</dbReference>
<evidence type="ECO:0000313" key="6">
    <source>
        <dbReference type="EMBL" id="OKB65326.1"/>
    </source>
</evidence>
<dbReference type="EMBL" id="MJAO01000019">
    <property type="protein sequence ID" value="OKB65326.1"/>
    <property type="molecule type" value="Genomic_DNA"/>
</dbReference>
<dbReference type="AlphaFoldDB" id="A0A1Q4NWT2"/>
<organism evidence="6 7">
    <name type="scientific">Serratia marcescens</name>
    <dbReference type="NCBI Taxonomy" id="615"/>
    <lineage>
        <taxon>Bacteria</taxon>
        <taxon>Pseudomonadati</taxon>
        <taxon>Pseudomonadota</taxon>
        <taxon>Gammaproteobacteria</taxon>
        <taxon>Enterobacterales</taxon>
        <taxon>Yersiniaceae</taxon>
        <taxon>Serratia</taxon>
    </lineage>
</organism>
<dbReference type="GO" id="GO:0000272">
    <property type="term" value="P:polysaccharide catabolic process"/>
    <property type="evidence" value="ECO:0007669"/>
    <property type="project" value="UniProtKB-KW"/>
</dbReference>
<sequence>MTNITKPDLATDHSYAIDGFVPATATQELSYTSARVLNPLYNHYDTAGKPRVFGYYTDWSQYDGRLDNIDCPPAARGIGVNLALLDPLAFDKIIIGFAGILGDKGEKAAAISAAAPQFARSKLGDVTFLDAWGDCQAAKNNGLEGWVDIQMPGDFYQSKVRGVLGGLREKQVTAQKAGHNLILSFSIGGWSMSDGFYHTSRDPVKRANFCASVVDLFQRFPMFSELDLDWEYPGAPGNGNSHGPDDWQYYKLLIQDLKAALTSSGRGNVKISIATSADPDVMALAHIPDLLAAGVEGINLMTYDFFGTPWATKLNHHTNLYSTSEAVCSVDAAVNYLLDLGVNPGNINIGYAGYTRNARNATINNESPLSGSYVPQPELGSTTGSFESGTSDWCDILYNYLDLNAKSGKNGFLLYTDEKANADYLYSPQSHLFMSLDTPRTAKAKGAYALSKGLGGVFTWTIDKDNGLLVNAVREGLGCNVTTQVVDMQPFYFTGVNVGPLSINEPPIAVITGPENPVQPDAPLTFTGAHPFAPEGQQLTHHWRASSGLEVIGGLDHAIVQVKVPASNPSATYTLSLTVSDGNSSHTHDHVIQVAGG</sequence>
<dbReference type="InterPro" id="IPR017853">
    <property type="entry name" value="GH"/>
</dbReference>
<dbReference type="Gene3D" id="3.10.50.10">
    <property type="match status" value="1"/>
</dbReference>
<dbReference type="Gene3D" id="3.20.20.80">
    <property type="entry name" value="Glycosidases"/>
    <property type="match status" value="1"/>
</dbReference>
<keyword evidence="4" id="KW-0119">Carbohydrate metabolism</keyword>
<dbReference type="Pfam" id="PF00704">
    <property type="entry name" value="Glyco_hydro_18"/>
    <property type="match status" value="1"/>
</dbReference>
<comment type="caution">
    <text evidence="6">The sequence shown here is derived from an EMBL/GenBank/DDBJ whole genome shotgun (WGS) entry which is preliminary data.</text>
</comment>
<dbReference type="EC" id="3.2.1.14" evidence="2"/>
<dbReference type="SUPFAM" id="SSF51445">
    <property type="entry name" value="(Trans)glycosidases"/>
    <property type="match status" value="1"/>
</dbReference>
<evidence type="ECO:0000256" key="3">
    <source>
        <dbReference type="ARBA" id="ARBA00023024"/>
    </source>
</evidence>
<protein>
    <recommendedName>
        <fullName evidence="2">chitinase</fullName>
        <ecNumber evidence="2">3.2.1.14</ecNumber>
    </recommendedName>
</protein>
<name>A0A1Q4NWT2_SERMA</name>
<accession>A0A1Q4NWT2</accession>